<gene>
    <name evidence="11" type="ORF">GCM10010912_09870</name>
</gene>
<dbReference type="SUPFAM" id="SSF52172">
    <property type="entry name" value="CheY-like"/>
    <property type="match status" value="1"/>
</dbReference>
<dbReference type="InterPro" id="IPR001789">
    <property type="entry name" value="Sig_transdc_resp-reg_receiver"/>
</dbReference>
<dbReference type="GO" id="GO:0005737">
    <property type="term" value="C:cytoplasm"/>
    <property type="evidence" value="ECO:0007669"/>
    <property type="project" value="UniProtKB-SubCell"/>
</dbReference>
<evidence type="ECO:0000313" key="11">
    <source>
        <dbReference type="EMBL" id="GGF66909.1"/>
    </source>
</evidence>
<keyword evidence="2" id="KW-0963">Cytoplasm</keyword>
<feature type="domain" description="HTH araC/xylS-type" evidence="9">
    <location>
        <begin position="167"/>
        <end position="265"/>
    </location>
</feature>
<dbReference type="PRINTS" id="PR00032">
    <property type="entry name" value="HTHARAC"/>
</dbReference>
<dbReference type="InterPro" id="IPR020449">
    <property type="entry name" value="Tscrpt_reg_AraC-type_HTH"/>
</dbReference>
<dbReference type="Proteomes" id="UP000637643">
    <property type="component" value="Unassembled WGS sequence"/>
</dbReference>
<dbReference type="RefSeq" id="WP_189022506.1">
    <property type="nucleotide sequence ID" value="NZ_BMKR01000003.1"/>
</dbReference>
<evidence type="ECO:0000256" key="1">
    <source>
        <dbReference type="ARBA" id="ARBA00004496"/>
    </source>
</evidence>
<reference evidence="11" key="1">
    <citation type="journal article" date="2014" name="Int. J. Syst. Evol. Microbiol.">
        <title>Complete genome sequence of Corynebacterium casei LMG S-19264T (=DSM 44701T), isolated from a smear-ripened cheese.</title>
        <authorList>
            <consortium name="US DOE Joint Genome Institute (JGI-PGF)"/>
            <person name="Walter F."/>
            <person name="Albersmeier A."/>
            <person name="Kalinowski J."/>
            <person name="Ruckert C."/>
        </authorList>
    </citation>
    <scope>NUCLEOTIDE SEQUENCE</scope>
    <source>
        <strain evidence="11">CGMCC 1.16134</strain>
    </source>
</reference>
<dbReference type="EMBL" id="BMKR01000003">
    <property type="protein sequence ID" value="GGF66909.1"/>
    <property type="molecule type" value="Genomic_DNA"/>
</dbReference>
<dbReference type="AlphaFoldDB" id="A0A917FB92"/>
<name>A0A917FB92_9BACL</name>
<dbReference type="Pfam" id="PF00072">
    <property type="entry name" value="Response_reg"/>
    <property type="match status" value="1"/>
</dbReference>
<dbReference type="InterPro" id="IPR051552">
    <property type="entry name" value="HptR"/>
</dbReference>
<dbReference type="Pfam" id="PF12833">
    <property type="entry name" value="HTH_18"/>
    <property type="match status" value="1"/>
</dbReference>
<dbReference type="InterPro" id="IPR018060">
    <property type="entry name" value="HTH_AraC"/>
</dbReference>
<feature type="domain" description="Response regulatory" evidence="10">
    <location>
        <begin position="3"/>
        <end position="120"/>
    </location>
</feature>
<keyword evidence="6" id="KW-0238">DNA-binding</keyword>
<evidence type="ECO:0000259" key="10">
    <source>
        <dbReference type="PROSITE" id="PS50110"/>
    </source>
</evidence>
<dbReference type="InterPro" id="IPR011006">
    <property type="entry name" value="CheY-like_superfamily"/>
</dbReference>
<dbReference type="Gene3D" id="1.10.10.60">
    <property type="entry name" value="Homeodomain-like"/>
    <property type="match status" value="2"/>
</dbReference>
<dbReference type="GO" id="GO:0000160">
    <property type="term" value="P:phosphorelay signal transduction system"/>
    <property type="evidence" value="ECO:0007669"/>
    <property type="project" value="UniProtKB-KW"/>
</dbReference>
<dbReference type="GO" id="GO:0003700">
    <property type="term" value="F:DNA-binding transcription factor activity"/>
    <property type="evidence" value="ECO:0007669"/>
    <property type="project" value="InterPro"/>
</dbReference>
<dbReference type="InterPro" id="IPR018062">
    <property type="entry name" value="HTH_AraC-typ_CS"/>
</dbReference>
<evidence type="ECO:0000256" key="5">
    <source>
        <dbReference type="ARBA" id="ARBA00023015"/>
    </source>
</evidence>
<dbReference type="PANTHER" id="PTHR42713">
    <property type="entry name" value="HISTIDINE KINASE-RELATED"/>
    <property type="match status" value="1"/>
</dbReference>
<evidence type="ECO:0000256" key="3">
    <source>
        <dbReference type="ARBA" id="ARBA00022553"/>
    </source>
</evidence>
<protein>
    <recommendedName>
        <fullName evidence="13">Response regulator</fullName>
    </recommendedName>
</protein>
<dbReference type="Gene3D" id="3.40.50.2300">
    <property type="match status" value="1"/>
</dbReference>
<evidence type="ECO:0000256" key="7">
    <source>
        <dbReference type="ARBA" id="ARBA00023163"/>
    </source>
</evidence>
<evidence type="ECO:0008006" key="13">
    <source>
        <dbReference type="Google" id="ProtNLM"/>
    </source>
</evidence>
<dbReference type="CDD" id="cd17536">
    <property type="entry name" value="REC_YesN-like"/>
    <property type="match status" value="1"/>
</dbReference>
<dbReference type="PROSITE" id="PS00041">
    <property type="entry name" value="HTH_ARAC_FAMILY_1"/>
    <property type="match status" value="1"/>
</dbReference>
<keyword evidence="7" id="KW-0804">Transcription</keyword>
<evidence type="ECO:0000259" key="9">
    <source>
        <dbReference type="PROSITE" id="PS01124"/>
    </source>
</evidence>
<evidence type="ECO:0000313" key="12">
    <source>
        <dbReference type="Proteomes" id="UP000637643"/>
    </source>
</evidence>
<evidence type="ECO:0000256" key="6">
    <source>
        <dbReference type="ARBA" id="ARBA00023125"/>
    </source>
</evidence>
<keyword evidence="3 8" id="KW-0597">Phosphoprotein</keyword>
<evidence type="ECO:0000256" key="2">
    <source>
        <dbReference type="ARBA" id="ARBA00022490"/>
    </source>
</evidence>
<dbReference type="PROSITE" id="PS50110">
    <property type="entry name" value="RESPONSE_REGULATORY"/>
    <property type="match status" value="1"/>
</dbReference>
<evidence type="ECO:0000256" key="8">
    <source>
        <dbReference type="PROSITE-ProRule" id="PRU00169"/>
    </source>
</evidence>
<sequence>MWKVLLVEDEVFVRESVREIIAWEELGFSVSGEAGNGVEALEMIRNDAPDLVITDIIMPQMDGVELLRKTREEGYASRFVMLTCMSDFEYVRQAMEYGASNYILKLSMSVNSLRETLRKISQELLKDHDTHKNNSTTAVAGSGMDETDDTKLSPLLPEEVTSHPEIQKILQYIHTHYPQDITVKSMSQYVMMGENYVSTLFKKKTGQTLIHYLHQVRIKQAVQHLIQSDLPVYEIGNRVGFVNDNYFIKIFKRLTGQTPSQFRQRNRKSGTEQISI</sequence>
<comment type="subcellular location">
    <subcellularLocation>
        <location evidence="1">Cytoplasm</location>
    </subcellularLocation>
</comment>
<keyword evidence="5" id="KW-0805">Transcription regulation</keyword>
<proteinExistence type="predicted"/>
<keyword evidence="12" id="KW-1185">Reference proteome</keyword>
<comment type="caution">
    <text evidence="11">The sequence shown here is derived from an EMBL/GenBank/DDBJ whole genome shotgun (WGS) entry which is preliminary data.</text>
</comment>
<evidence type="ECO:0000256" key="4">
    <source>
        <dbReference type="ARBA" id="ARBA00023012"/>
    </source>
</evidence>
<feature type="modified residue" description="4-aspartylphosphate" evidence="8">
    <location>
        <position position="55"/>
    </location>
</feature>
<keyword evidence="4" id="KW-0902">Two-component regulatory system</keyword>
<dbReference type="GO" id="GO:0043565">
    <property type="term" value="F:sequence-specific DNA binding"/>
    <property type="evidence" value="ECO:0007669"/>
    <property type="project" value="InterPro"/>
</dbReference>
<accession>A0A917FB92</accession>
<dbReference type="SUPFAM" id="SSF46689">
    <property type="entry name" value="Homeodomain-like"/>
    <property type="match status" value="2"/>
</dbReference>
<dbReference type="SMART" id="SM00448">
    <property type="entry name" value="REC"/>
    <property type="match status" value="1"/>
</dbReference>
<reference evidence="11" key="2">
    <citation type="submission" date="2020-09" db="EMBL/GenBank/DDBJ databases">
        <authorList>
            <person name="Sun Q."/>
            <person name="Zhou Y."/>
        </authorList>
    </citation>
    <scope>NUCLEOTIDE SEQUENCE</scope>
    <source>
        <strain evidence="11">CGMCC 1.16134</strain>
    </source>
</reference>
<dbReference type="PANTHER" id="PTHR42713:SF3">
    <property type="entry name" value="TRANSCRIPTIONAL REGULATORY PROTEIN HPTR"/>
    <property type="match status" value="1"/>
</dbReference>
<organism evidence="11 12">
    <name type="scientific">Paenibacillus albidus</name>
    <dbReference type="NCBI Taxonomy" id="2041023"/>
    <lineage>
        <taxon>Bacteria</taxon>
        <taxon>Bacillati</taxon>
        <taxon>Bacillota</taxon>
        <taxon>Bacilli</taxon>
        <taxon>Bacillales</taxon>
        <taxon>Paenibacillaceae</taxon>
        <taxon>Paenibacillus</taxon>
    </lineage>
</organism>
<dbReference type="PROSITE" id="PS01124">
    <property type="entry name" value="HTH_ARAC_FAMILY_2"/>
    <property type="match status" value="1"/>
</dbReference>
<dbReference type="InterPro" id="IPR009057">
    <property type="entry name" value="Homeodomain-like_sf"/>
</dbReference>
<dbReference type="SMART" id="SM00342">
    <property type="entry name" value="HTH_ARAC"/>
    <property type="match status" value="1"/>
</dbReference>